<dbReference type="AlphaFoldDB" id="A0A1I5F3Z2"/>
<feature type="signal peptide" evidence="7">
    <location>
        <begin position="1"/>
        <end position="19"/>
    </location>
</feature>
<protein>
    <submittedName>
        <fullName evidence="8">Carbohydrate ABC transporter substrate-binding protein, CUT1 family</fullName>
    </submittedName>
</protein>
<keyword evidence="5" id="KW-0449">Lipoprotein</keyword>
<dbReference type="Pfam" id="PF01547">
    <property type="entry name" value="SBP_bac_1"/>
    <property type="match status" value="1"/>
</dbReference>
<feature type="compositionally biased region" description="Basic and acidic residues" evidence="6">
    <location>
        <begin position="38"/>
        <end position="51"/>
    </location>
</feature>
<dbReference type="InterPro" id="IPR050490">
    <property type="entry name" value="Bact_solute-bd_prot1"/>
</dbReference>
<evidence type="ECO:0000256" key="6">
    <source>
        <dbReference type="SAM" id="MobiDB-lite"/>
    </source>
</evidence>
<feature type="region of interest" description="Disordered" evidence="6">
    <location>
        <begin position="27"/>
        <end position="51"/>
    </location>
</feature>
<name>A0A1I5F3Z2_9FIRM</name>
<dbReference type="PANTHER" id="PTHR43649">
    <property type="entry name" value="ARABINOSE-BINDING PROTEIN-RELATED"/>
    <property type="match status" value="1"/>
</dbReference>
<sequence>MKKIIQVVLALCMAMVLFTGCNSKKEEKDTVNTGKQTETADKNQNEKTDDKTSPVIIKTVIKDMSSDDEVSVKFLEKVSEGVSKQLGREVKIELAPISEGTYSESLGLLIQSGVIPDLMYFQGGDYQFAITQGILEDLRPYIEESTYVKSLIQPYNKARLENYPYLLWLAPDRIKVPVVRQDWLDGSETGKALLENPTPENYKEFFKELVKQHNLLSAYTVPGDITELDTVFNLAFGVTQTWVMEGDSYVYSKVSQATKDKLGFYAELYKEGLLDKEWISKKWDTKESAFYNGEVGVVAGTQGSVVNVYNNKMTGQNGESAKLAVLPPAKGVAQGYTPSDVSKESRGWAINAYSENKDVAFAILEYMASPEGQVLDKLGYEDEHYTKEGEQYKLTDKIGEWWPRFHESIYQFEANFAPETPYYSQAAEKALDMVVQYSSFDNSFVIPDDYATNWDAQEALYAEFAAEVINGNRSIDEFDTYVKEWYALGGTEITEYANEVLNK</sequence>
<dbReference type="PROSITE" id="PS51257">
    <property type="entry name" value="PROKAR_LIPOPROTEIN"/>
    <property type="match status" value="1"/>
</dbReference>
<keyword evidence="1" id="KW-1003">Cell membrane</keyword>
<keyword evidence="3" id="KW-0472">Membrane</keyword>
<gene>
    <name evidence="8" type="ORF">SAMN04489757_11216</name>
</gene>
<evidence type="ECO:0000256" key="5">
    <source>
        <dbReference type="ARBA" id="ARBA00023288"/>
    </source>
</evidence>
<evidence type="ECO:0000313" key="9">
    <source>
        <dbReference type="Proteomes" id="UP000198806"/>
    </source>
</evidence>
<keyword evidence="9" id="KW-1185">Reference proteome</keyword>
<dbReference type="Proteomes" id="UP000198806">
    <property type="component" value="Unassembled WGS sequence"/>
</dbReference>
<keyword evidence="2 7" id="KW-0732">Signal</keyword>
<dbReference type="EMBL" id="FOWD01000012">
    <property type="protein sequence ID" value="SFO18329.1"/>
    <property type="molecule type" value="Genomic_DNA"/>
</dbReference>
<feature type="chain" id="PRO_5039559211" evidence="7">
    <location>
        <begin position="20"/>
        <end position="503"/>
    </location>
</feature>
<dbReference type="STRING" id="1527.SAMN04489757_11216"/>
<evidence type="ECO:0000256" key="3">
    <source>
        <dbReference type="ARBA" id="ARBA00023136"/>
    </source>
</evidence>
<evidence type="ECO:0000313" key="8">
    <source>
        <dbReference type="EMBL" id="SFO18329.1"/>
    </source>
</evidence>
<reference evidence="8 9" key="1">
    <citation type="submission" date="2016-10" db="EMBL/GenBank/DDBJ databases">
        <authorList>
            <person name="de Groot N.N."/>
        </authorList>
    </citation>
    <scope>NUCLEOTIDE SEQUENCE [LARGE SCALE GENOMIC DNA]</scope>
    <source>
        <strain evidence="8 9">DSM 1283</strain>
    </source>
</reference>
<evidence type="ECO:0000256" key="7">
    <source>
        <dbReference type="SAM" id="SignalP"/>
    </source>
</evidence>
<evidence type="ECO:0000256" key="2">
    <source>
        <dbReference type="ARBA" id="ARBA00022729"/>
    </source>
</evidence>
<proteinExistence type="predicted"/>
<dbReference type="SUPFAM" id="SSF53850">
    <property type="entry name" value="Periplasmic binding protein-like II"/>
    <property type="match status" value="1"/>
</dbReference>
<organism evidence="8 9">
    <name type="scientific">Anaerocolumna aminovalerica</name>
    <dbReference type="NCBI Taxonomy" id="1527"/>
    <lineage>
        <taxon>Bacteria</taxon>
        <taxon>Bacillati</taxon>
        <taxon>Bacillota</taxon>
        <taxon>Clostridia</taxon>
        <taxon>Lachnospirales</taxon>
        <taxon>Lachnospiraceae</taxon>
        <taxon>Anaerocolumna</taxon>
    </lineage>
</organism>
<dbReference type="InterPro" id="IPR006059">
    <property type="entry name" value="SBP"/>
</dbReference>
<dbReference type="Gene3D" id="3.40.190.10">
    <property type="entry name" value="Periplasmic binding protein-like II"/>
    <property type="match status" value="2"/>
</dbReference>
<evidence type="ECO:0000256" key="1">
    <source>
        <dbReference type="ARBA" id="ARBA00022475"/>
    </source>
</evidence>
<dbReference type="RefSeq" id="WP_091686086.1">
    <property type="nucleotide sequence ID" value="NZ_BAABFM010000014.1"/>
</dbReference>
<keyword evidence="4" id="KW-0564">Palmitate</keyword>
<evidence type="ECO:0000256" key="4">
    <source>
        <dbReference type="ARBA" id="ARBA00023139"/>
    </source>
</evidence>
<dbReference type="PANTHER" id="PTHR43649:SF33">
    <property type="entry name" value="POLYGALACTURONAN_RHAMNOGALACTURONAN-BINDING PROTEIN YTCQ"/>
    <property type="match status" value="1"/>
</dbReference>
<dbReference type="OrthoDB" id="2491264at2"/>
<accession>A0A1I5F3Z2</accession>